<evidence type="ECO:0000256" key="2">
    <source>
        <dbReference type="ARBA" id="ARBA00022729"/>
    </source>
</evidence>
<evidence type="ECO:0000256" key="1">
    <source>
        <dbReference type="ARBA" id="ARBA00010062"/>
    </source>
</evidence>
<feature type="domain" description="Leucine-binding protein" evidence="4">
    <location>
        <begin position="24"/>
        <end position="370"/>
    </location>
</feature>
<dbReference type="SUPFAM" id="SSF53822">
    <property type="entry name" value="Periplasmic binding protein-like I"/>
    <property type="match status" value="1"/>
</dbReference>
<dbReference type="CDD" id="cd06333">
    <property type="entry name" value="PBP1_ABC_RPA1789-like"/>
    <property type="match status" value="1"/>
</dbReference>
<feature type="signal peptide" evidence="3">
    <location>
        <begin position="1"/>
        <end position="22"/>
    </location>
</feature>
<dbReference type="InterPro" id="IPR051010">
    <property type="entry name" value="BCAA_transport"/>
</dbReference>
<gene>
    <name evidence="5" type="ORF">SAMN05421829_112141</name>
</gene>
<keyword evidence="2 3" id="KW-0732">Signal</keyword>
<dbReference type="AlphaFoldDB" id="A0A1N6ZTF2"/>
<dbReference type="InterPro" id="IPR028081">
    <property type="entry name" value="Leu-bd"/>
</dbReference>
<protein>
    <submittedName>
        <fullName evidence="5">Amino acid/amide ABC transporter substrate-binding protein, HAAT family</fullName>
    </submittedName>
</protein>
<dbReference type="PANTHER" id="PTHR30483">
    <property type="entry name" value="LEUCINE-SPECIFIC-BINDING PROTEIN"/>
    <property type="match status" value="1"/>
</dbReference>
<reference evidence="6" key="1">
    <citation type="submission" date="2017-01" db="EMBL/GenBank/DDBJ databases">
        <authorList>
            <person name="Varghese N."/>
            <person name="Submissions S."/>
        </authorList>
    </citation>
    <scope>NUCLEOTIDE SEQUENCE [LARGE SCALE GENOMIC DNA]</scope>
    <source>
        <strain evidence="6">ATCC 51758</strain>
    </source>
</reference>
<evidence type="ECO:0000313" key="5">
    <source>
        <dbReference type="EMBL" id="SIR30130.1"/>
    </source>
</evidence>
<comment type="similarity">
    <text evidence="1">Belongs to the leucine-binding protein family.</text>
</comment>
<dbReference type="STRING" id="34027.SAMN05421829_112141"/>
<evidence type="ECO:0000256" key="3">
    <source>
        <dbReference type="SAM" id="SignalP"/>
    </source>
</evidence>
<organism evidence="5 6">
    <name type="scientific">Aromatoleum tolulyticum</name>
    <dbReference type="NCBI Taxonomy" id="34027"/>
    <lineage>
        <taxon>Bacteria</taxon>
        <taxon>Pseudomonadati</taxon>
        <taxon>Pseudomonadota</taxon>
        <taxon>Betaproteobacteria</taxon>
        <taxon>Rhodocyclales</taxon>
        <taxon>Rhodocyclaceae</taxon>
        <taxon>Aromatoleum</taxon>
    </lineage>
</organism>
<dbReference type="InterPro" id="IPR028082">
    <property type="entry name" value="Peripla_BP_I"/>
</dbReference>
<dbReference type="OrthoDB" id="5290698at2"/>
<dbReference type="Gene3D" id="3.40.50.2300">
    <property type="match status" value="2"/>
</dbReference>
<proteinExistence type="inferred from homology"/>
<dbReference type="Pfam" id="PF13458">
    <property type="entry name" value="Peripla_BP_6"/>
    <property type="match status" value="1"/>
</dbReference>
<dbReference type="PANTHER" id="PTHR30483:SF38">
    <property type="entry name" value="BLR7848 PROTEIN"/>
    <property type="match status" value="1"/>
</dbReference>
<dbReference type="Proteomes" id="UP000186819">
    <property type="component" value="Unassembled WGS sequence"/>
</dbReference>
<name>A0A1N6ZTF2_9RHOO</name>
<accession>A0A1N6ZTF2</accession>
<keyword evidence="6" id="KW-1185">Reference proteome</keyword>
<sequence length="382" mass="40329">MKLRTSLMAAIGLAFAATVAHADINVGVTVSATGPAASLGIPEKNTIALLPTTIAGEKVNYIVLDDASDTTSAVKNVRKLISEDKVDVILGSTITPNSLAMIDVVAEAATPMISMAASARIVDPVDEKKRWVFKTPQNDAQMSTAIIEHMTNSGVKTVAFIGFSDAYGEGWYEQFAAVADARKLKLVANERFARTDTSVTGQVLKIMAAKPDAVLIAGSGTPAALPQKAFKERGFTGKIYQTHGVANNDFLRVCGKDCEGTFLPAGPVLVAAQLPDTNPVKKSATEYITKYEAAHGKGSVSTFGAHGWDSGVLLAAAVPTALKKAKPGTKEFRAALRDALEGLKEVPAAHGIFSMSPNDHLGLDQRARVMVQIQNGAWKLVK</sequence>
<dbReference type="EMBL" id="FTMD01000012">
    <property type="protein sequence ID" value="SIR30130.1"/>
    <property type="molecule type" value="Genomic_DNA"/>
</dbReference>
<dbReference type="RefSeq" id="WP_076603419.1">
    <property type="nucleotide sequence ID" value="NZ_FTMD01000012.1"/>
</dbReference>
<evidence type="ECO:0000259" key="4">
    <source>
        <dbReference type="Pfam" id="PF13458"/>
    </source>
</evidence>
<evidence type="ECO:0000313" key="6">
    <source>
        <dbReference type="Proteomes" id="UP000186819"/>
    </source>
</evidence>
<feature type="chain" id="PRO_5012410573" evidence="3">
    <location>
        <begin position="23"/>
        <end position="382"/>
    </location>
</feature>